<name>A0A8H3QNN2_9GLOM</name>
<dbReference type="SUPFAM" id="SSF82171">
    <property type="entry name" value="DPP6 N-terminal domain-like"/>
    <property type="match status" value="1"/>
</dbReference>
<accession>A0A8H3QNN2</accession>
<dbReference type="EMBL" id="BLAL01000160">
    <property type="protein sequence ID" value="GES86121.1"/>
    <property type="molecule type" value="Genomic_DNA"/>
</dbReference>
<dbReference type="InterPro" id="IPR024862">
    <property type="entry name" value="TRPV"/>
</dbReference>
<keyword evidence="2" id="KW-1133">Transmembrane helix</keyword>
<feature type="transmembrane region" description="Helical" evidence="2">
    <location>
        <begin position="754"/>
        <end position="771"/>
    </location>
</feature>
<dbReference type="Proteomes" id="UP000615446">
    <property type="component" value="Unassembled WGS sequence"/>
</dbReference>
<dbReference type="AlphaFoldDB" id="A0A8H3QNN2"/>
<evidence type="ECO:0000313" key="3">
    <source>
        <dbReference type="EMBL" id="GES86121.1"/>
    </source>
</evidence>
<dbReference type="GO" id="GO:0098703">
    <property type="term" value="P:calcium ion import across plasma membrane"/>
    <property type="evidence" value="ECO:0007669"/>
    <property type="project" value="TreeGrafter"/>
</dbReference>
<sequence length="1012" mass="120640">MSNVTKEIEIDKNELYGQIQHKLHNGSINKIEVSSNGKYLVTYCESDRSIIGWNVEDINEGKLESDIIIKINYNLFEDNVKQICVSDDKKLAYICGKRLEIINIYNNKEIKLNLKSDARYCAFNSKGEFILYGIVHNRVSIWIFSTQTKNDEWICKRNYEIRNDSQLINISKDNKFYFAANNFIYEYNILTGKNIRIFCNYENNENNELVDKISSNESFTCLKTKDKIIIYSIELEIPVATLDINNDTQLYNFIKQTGSSNLLLPLLSNSEIWNSIMKHYWRKCLDRLEQNNELSNEYQTENLPDLPYNIQTTNEYAFGVISEYIWKFKLENTYETLEKLHDHFDKKETYKSYDQLSIHLFNSYMNIKYEDISAEKFEFKEENQEPIELFRNLVKWEVKINYKNVELQVYKKIDVDSEWELICKKRIDELNICYIPMLLNDNSIFILTTIGIFIYHFDENNKSIFLSYFYYMDLNKYYNNTKKLQYHYKKVFSNHTLPSPNYESFKLNDSWISYIIDNKENLLKYGDELLSFAIKEDKLELIDEIYKKCINYFEEDLVNNRMFLSIISHIIPLLNRYYPEYISRYLSETDLIVDSPFYNIKHQNDNLHLYAFQYDSQIINSTLWSKYQILYKIVYYILNTILQLTSFIKFPTYITKSTKPTIIFMNPYIKFVNYPQNYNWFLDFIKPKTSPFIETINENIYKTWNGEALINFKWNTYGKYYYMIIWIMFTALLGCFTAVSTIPQIYNNEGIQKQLLTASIILGFIHICFEIRQMVYNPIKWIYDFWNKIDMIAYLLPIYTSIYWLQINDRNDHIIRVFESFGTYIVIVIKIGKQFITFLLILSIITISFAHAFYILSPLCVKTNVSIDFMTIISVLRFLTGDPNALSGYWAYLDSSIIILIVLYSFLIIIYLINVFADLLNMAINKDNVRVSYLTQKAKILADIELFCLLPTQRRWKSWFPEVIHYYADVDKTREKVIEMMSKGEWNTKEFSKLKEDLLIKLNINVNILPVD</sequence>
<evidence type="ECO:0008006" key="5">
    <source>
        <dbReference type="Google" id="ProtNLM"/>
    </source>
</evidence>
<feature type="transmembrane region" description="Helical" evidence="2">
    <location>
        <begin position="720"/>
        <end position="742"/>
    </location>
</feature>
<keyword evidence="2" id="KW-0472">Membrane</keyword>
<evidence type="ECO:0000313" key="4">
    <source>
        <dbReference type="Proteomes" id="UP000615446"/>
    </source>
</evidence>
<dbReference type="GO" id="GO:0005886">
    <property type="term" value="C:plasma membrane"/>
    <property type="evidence" value="ECO:0007669"/>
    <property type="project" value="TreeGrafter"/>
</dbReference>
<feature type="transmembrane region" description="Helical" evidence="2">
    <location>
        <begin position="836"/>
        <end position="856"/>
    </location>
</feature>
<proteinExistence type="predicted"/>
<keyword evidence="1" id="KW-0677">Repeat</keyword>
<dbReference type="PANTHER" id="PTHR10582">
    <property type="entry name" value="TRANSIENT RECEPTOR POTENTIAL ION CHANNEL PROTEIN"/>
    <property type="match status" value="1"/>
</dbReference>
<reference evidence="3" key="1">
    <citation type="submission" date="2019-10" db="EMBL/GenBank/DDBJ databases">
        <title>Conservation and host-specific expression of non-tandemly repeated heterogenous ribosome RNA gene in arbuscular mycorrhizal fungi.</title>
        <authorList>
            <person name="Maeda T."/>
            <person name="Kobayashi Y."/>
            <person name="Nakagawa T."/>
            <person name="Ezawa T."/>
            <person name="Yamaguchi K."/>
            <person name="Bino T."/>
            <person name="Nishimoto Y."/>
            <person name="Shigenobu S."/>
            <person name="Kawaguchi M."/>
        </authorList>
    </citation>
    <scope>NUCLEOTIDE SEQUENCE</scope>
    <source>
        <strain evidence="3">HR1</strain>
    </source>
</reference>
<feature type="transmembrane region" description="Helical" evidence="2">
    <location>
        <begin position="897"/>
        <end position="920"/>
    </location>
</feature>
<evidence type="ECO:0000256" key="2">
    <source>
        <dbReference type="SAM" id="Phobius"/>
    </source>
</evidence>
<gene>
    <name evidence="3" type="ORF">RCL2_001319300</name>
</gene>
<dbReference type="Gene3D" id="2.130.10.10">
    <property type="entry name" value="YVTN repeat-like/Quinoprotein amine dehydrogenase"/>
    <property type="match status" value="1"/>
</dbReference>
<dbReference type="OrthoDB" id="2386741at2759"/>
<protein>
    <recommendedName>
        <fullName evidence="5">Ion transport domain-containing protein</fullName>
    </recommendedName>
</protein>
<organism evidence="3 4">
    <name type="scientific">Rhizophagus clarus</name>
    <dbReference type="NCBI Taxonomy" id="94130"/>
    <lineage>
        <taxon>Eukaryota</taxon>
        <taxon>Fungi</taxon>
        <taxon>Fungi incertae sedis</taxon>
        <taxon>Mucoromycota</taxon>
        <taxon>Glomeromycotina</taxon>
        <taxon>Glomeromycetes</taxon>
        <taxon>Glomerales</taxon>
        <taxon>Glomeraceae</taxon>
        <taxon>Rhizophagus</taxon>
    </lineage>
</organism>
<dbReference type="GO" id="GO:0005216">
    <property type="term" value="F:monoatomic ion channel activity"/>
    <property type="evidence" value="ECO:0007669"/>
    <property type="project" value="InterPro"/>
</dbReference>
<comment type="caution">
    <text evidence="3">The sequence shown here is derived from an EMBL/GenBank/DDBJ whole genome shotgun (WGS) entry which is preliminary data.</text>
</comment>
<feature type="transmembrane region" description="Helical" evidence="2">
    <location>
        <begin position="791"/>
        <end position="807"/>
    </location>
</feature>
<dbReference type="InterPro" id="IPR015943">
    <property type="entry name" value="WD40/YVTN_repeat-like_dom_sf"/>
</dbReference>
<evidence type="ECO:0000256" key="1">
    <source>
        <dbReference type="ARBA" id="ARBA00022737"/>
    </source>
</evidence>
<dbReference type="PANTHER" id="PTHR10582:SF2">
    <property type="entry name" value="INACTIVE"/>
    <property type="match status" value="1"/>
</dbReference>
<keyword evidence="2" id="KW-0812">Transmembrane</keyword>